<dbReference type="InterPro" id="IPR036097">
    <property type="entry name" value="HisK_dim/P_sf"/>
</dbReference>
<dbReference type="PANTHER" id="PTHR45436">
    <property type="entry name" value="SENSOR HISTIDINE KINASE YKOH"/>
    <property type="match status" value="1"/>
</dbReference>
<dbReference type="SMART" id="SM00388">
    <property type="entry name" value="HisKA"/>
    <property type="match status" value="1"/>
</dbReference>
<dbReference type="InterPro" id="IPR036890">
    <property type="entry name" value="HATPase_C_sf"/>
</dbReference>
<evidence type="ECO:0000256" key="9">
    <source>
        <dbReference type="ARBA" id="ARBA00023012"/>
    </source>
</evidence>
<dbReference type="SUPFAM" id="SSF55874">
    <property type="entry name" value="ATPase domain of HSP90 chaperone/DNA topoisomerase II/histidine kinase"/>
    <property type="match status" value="1"/>
</dbReference>
<evidence type="ECO:0000256" key="7">
    <source>
        <dbReference type="ARBA" id="ARBA00022777"/>
    </source>
</evidence>
<dbReference type="PANTHER" id="PTHR45436:SF5">
    <property type="entry name" value="SENSOR HISTIDINE KINASE TRCS"/>
    <property type="match status" value="1"/>
</dbReference>
<dbReference type="CDD" id="cd06225">
    <property type="entry name" value="HAMP"/>
    <property type="match status" value="1"/>
</dbReference>
<dbReference type="Pfam" id="PF00512">
    <property type="entry name" value="HisKA"/>
    <property type="match status" value="1"/>
</dbReference>
<keyword evidence="5" id="KW-0808">Transferase</keyword>
<keyword evidence="6" id="KW-0812">Transmembrane</keyword>
<dbReference type="PROSITE" id="PS50885">
    <property type="entry name" value="HAMP"/>
    <property type="match status" value="1"/>
</dbReference>
<dbReference type="Gene3D" id="1.10.287.130">
    <property type="match status" value="1"/>
</dbReference>
<dbReference type="GO" id="GO:0005524">
    <property type="term" value="F:ATP binding"/>
    <property type="evidence" value="ECO:0007669"/>
    <property type="project" value="UniProtKB-KW"/>
</dbReference>
<dbReference type="GO" id="GO:0000155">
    <property type="term" value="F:phosphorelay sensor kinase activity"/>
    <property type="evidence" value="ECO:0007669"/>
    <property type="project" value="InterPro"/>
</dbReference>
<dbReference type="InterPro" id="IPR003661">
    <property type="entry name" value="HisK_dim/P_dom"/>
</dbReference>
<evidence type="ECO:0000259" key="11">
    <source>
        <dbReference type="PROSITE" id="PS50109"/>
    </source>
</evidence>
<comment type="catalytic activity">
    <reaction evidence="1">
        <text>ATP + protein L-histidine = ADP + protein N-phospho-L-histidine.</text>
        <dbReference type="EC" id="2.7.13.3"/>
    </reaction>
</comment>
<dbReference type="Gene3D" id="3.30.565.10">
    <property type="entry name" value="Histidine kinase-like ATPase, C-terminal domain"/>
    <property type="match status" value="1"/>
</dbReference>
<evidence type="ECO:0000256" key="10">
    <source>
        <dbReference type="ARBA" id="ARBA00023136"/>
    </source>
</evidence>
<evidence type="ECO:0000256" key="3">
    <source>
        <dbReference type="ARBA" id="ARBA00012438"/>
    </source>
</evidence>
<dbReference type="Gene3D" id="6.10.340.10">
    <property type="match status" value="1"/>
</dbReference>
<accession>A0AB39SBR6</accession>
<evidence type="ECO:0000256" key="2">
    <source>
        <dbReference type="ARBA" id="ARBA00004236"/>
    </source>
</evidence>
<keyword evidence="13" id="KW-0547">Nucleotide-binding</keyword>
<evidence type="ECO:0000256" key="6">
    <source>
        <dbReference type="ARBA" id="ARBA00022692"/>
    </source>
</evidence>
<dbReference type="InterPro" id="IPR003594">
    <property type="entry name" value="HATPase_dom"/>
</dbReference>
<keyword evidence="8" id="KW-1133">Transmembrane helix</keyword>
<dbReference type="InterPro" id="IPR004358">
    <property type="entry name" value="Sig_transdc_His_kin-like_C"/>
</dbReference>
<evidence type="ECO:0000259" key="12">
    <source>
        <dbReference type="PROSITE" id="PS50885"/>
    </source>
</evidence>
<dbReference type="SUPFAM" id="SSF47384">
    <property type="entry name" value="Homodimeric domain of signal transducing histidine kinase"/>
    <property type="match status" value="1"/>
</dbReference>
<evidence type="ECO:0000313" key="13">
    <source>
        <dbReference type="EMBL" id="XDQ64053.1"/>
    </source>
</evidence>
<dbReference type="SMART" id="SM00304">
    <property type="entry name" value="HAMP"/>
    <property type="match status" value="1"/>
</dbReference>
<comment type="subcellular location">
    <subcellularLocation>
        <location evidence="2">Cell membrane</location>
    </subcellularLocation>
</comment>
<proteinExistence type="predicted"/>
<evidence type="ECO:0000256" key="1">
    <source>
        <dbReference type="ARBA" id="ARBA00000085"/>
    </source>
</evidence>
<dbReference type="SUPFAM" id="SSF158472">
    <property type="entry name" value="HAMP domain-like"/>
    <property type="match status" value="1"/>
</dbReference>
<dbReference type="EMBL" id="CP163440">
    <property type="protein sequence ID" value="XDQ64053.1"/>
    <property type="molecule type" value="Genomic_DNA"/>
</dbReference>
<dbReference type="InterPro" id="IPR003660">
    <property type="entry name" value="HAMP_dom"/>
</dbReference>
<dbReference type="GO" id="GO:0005886">
    <property type="term" value="C:plasma membrane"/>
    <property type="evidence" value="ECO:0007669"/>
    <property type="project" value="UniProtKB-SubCell"/>
</dbReference>
<evidence type="ECO:0000256" key="5">
    <source>
        <dbReference type="ARBA" id="ARBA00022679"/>
    </source>
</evidence>
<evidence type="ECO:0000256" key="4">
    <source>
        <dbReference type="ARBA" id="ARBA00022553"/>
    </source>
</evidence>
<evidence type="ECO:0000256" key="8">
    <source>
        <dbReference type="ARBA" id="ARBA00022989"/>
    </source>
</evidence>
<feature type="domain" description="HAMP" evidence="12">
    <location>
        <begin position="183"/>
        <end position="236"/>
    </location>
</feature>
<keyword evidence="9" id="KW-0902">Two-component regulatory system</keyword>
<dbReference type="EC" id="2.7.13.3" evidence="3"/>
<keyword evidence="4" id="KW-0597">Phosphoprotein</keyword>
<dbReference type="RefSeq" id="WP_369260751.1">
    <property type="nucleotide sequence ID" value="NZ_CP163440.1"/>
</dbReference>
<dbReference type="CDD" id="cd00075">
    <property type="entry name" value="HATPase"/>
    <property type="match status" value="1"/>
</dbReference>
<name>A0AB39SBR6_9ACTN</name>
<keyword evidence="7" id="KW-0418">Kinase</keyword>
<dbReference type="CDD" id="cd00082">
    <property type="entry name" value="HisKA"/>
    <property type="match status" value="1"/>
</dbReference>
<dbReference type="Pfam" id="PF00672">
    <property type="entry name" value="HAMP"/>
    <property type="match status" value="1"/>
</dbReference>
<dbReference type="InterPro" id="IPR050428">
    <property type="entry name" value="TCS_sensor_his_kinase"/>
</dbReference>
<dbReference type="InterPro" id="IPR005467">
    <property type="entry name" value="His_kinase_dom"/>
</dbReference>
<dbReference type="PRINTS" id="PR00344">
    <property type="entry name" value="BCTRLSENSOR"/>
</dbReference>
<protein>
    <recommendedName>
        <fullName evidence="3">histidine kinase</fullName>
        <ecNumber evidence="3">2.7.13.3</ecNumber>
    </recommendedName>
</protein>
<dbReference type="AlphaFoldDB" id="A0AB39SBR6"/>
<dbReference type="Pfam" id="PF02518">
    <property type="entry name" value="HATPase_c"/>
    <property type="match status" value="1"/>
</dbReference>
<organism evidence="13">
    <name type="scientific">Streptomyces sp. R35</name>
    <dbReference type="NCBI Taxonomy" id="3238630"/>
    <lineage>
        <taxon>Bacteria</taxon>
        <taxon>Bacillati</taxon>
        <taxon>Actinomycetota</taxon>
        <taxon>Actinomycetes</taxon>
        <taxon>Kitasatosporales</taxon>
        <taxon>Streptomycetaceae</taxon>
        <taxon>Streptomyces</taxon>
    </lineage>
</organism>
<dbReference type="PROSITE" id="PS50109">
    <property type="entry name" value="HIS_KIN"/>
    <property type="match status" value="1"/>
</dbReference>
<keyword evidence="10" id="KW-0472">Membrane</keyword>
<reference evidence="13" key="1">
    <citation type="submission" date="2024-07" db="EMBL/GenBank/DDBJ databases">
        <authorList>
            <person name="Yu S.T."/>
        </authorList>
    </citation>
    <scope>NUCLEOTIDE SEQUENCE</scope>
    <source>
        <strain evidence="13">R35</strain>
    </source>
</reference>
<sequence>MRLARRLWPGSVRARATLGATTVVAVALAAASFALLGILHSNLQRSANDAATQQADTVGRLATQGKLPDLLPLAHGADFIQVVDADGRVVAASQNLSGRPPVGHVRPHRGELRATWSGEPFHDEHRQRIVAVTAQTPTGKVTVYAGTSLRDADQADEITAVALGIGTPLLLATVALVTWWVTGRALRPVEAIRSEVAEITGHALHRRVPVPEAQDEVARLARTMNATLDRLEDAVVRQRRFIADASHELRSPITVLRTQLEVALAHPDPALWPDLVSEVLEDTVRLQDLAADLLLLARLDAAEPVESGPLELADLCRTTVAARHGDRVPVGLRLEPGITVEGNRGRLTRLLTNLLDNAQRHADEHIELALHTDAATGTAVLEVTDDGPGIPDADRDRVFERFTRLDDARSRDLGGAGLGLAIARDIATHHHGTLTAEPHPRGARIVARFPLAPPGAEMP</sequence>
<feature type="domain" description="Histidine kinase" evidence="11">
    <location>
        <begin position="244"/>
        <end position="453"/>
    </location>
</feature>
<keyword evidence="13" id="KW-0067">ATP-binding</keyword>
<gene>
    <name evidence="13" type="ORF">AB5J50_26350</name>
</gene>
<dbReference type="SMART" id="SM00387">
    <property type="entry name" value="HATPase_c"/>
    <property type="match status" value="1"/>
</dbReference>